<gene>
    <name evidence="4" type="ORF">CTI12_AA546190</name>
</gene>
<dbReference type="GO" id="GO:0004867">
    <property type="term" value="F:serine-type endopeptidase inhibitor activity"/>
    <property type="evidence" value="ECO:0007669"/>
    <property type="project" value="InterPro"/>
</dbReference>
<dbReference type="STRING" id="35608.A0A2U1KZT2"/>
<dbReference type="AlphaFoldDB" id="A0A2U1KZT2"/>
<dbReference type="Proteomes" id="UP000245207">
    <property type="component" value="Unassembled WGS sequence"/>
</dbReference>
<dbReference type="EMBL" id="PKPP01012504">
    <property type="protein sequence ID" value="PWA42277.1"/>
    <property type="molecule type" value="Genomic_DNA"/>
</dbReference>
<dbReference type="Gene3D" id="2.30.39.10">
    <property type="entry name" value="Alpha-1-antitrypsin, domain 1"/>
    <property type="match status" value="1"/>
</dbReference>
<feature type="domain" description="Serpin" evidence="3">
    <location>
        <begin position="7"/>
        <end position="384"/>
    </location>
</feature>
<dbReference type="PROSITE" id="PS00284">
    <property type="entry name" value="SERPIN"/>
    <property type="match status" value="1"/>
</dbReference>
<evidence type="ECO:0000259" key="3">
    <source>
        <dbReference type="SMART" id="SM00093"/>
    </source>
</evidence>
<sequence length="387" mass="44084">MNKFRKQVITKTLLDDARNGFKNGNFVCSPLSLDVVLGMLTVGAEGETLKQLLGFLRHGSINQFLSESPSSKLLAKSLSNQNNLEFRLVNGVWVGKCVKLQSYYQTILETVYKTQATYVDFIDKGKLNEAVEEINLWVTKETKGLIPSIVETSDFKEDDFMVLLNALYFKGSWYKQFAAHMTRNFDFCLINGDTVSVPFMTLEETRFEYGSFNGYKMIKFPYKSSDESKNFSMYIFLPDRKDGLQHLLELFHSNDDLFHGDFALKEETLCSLWIPKFKISTKFEPQDVMEELGLTLPFDRTNIEFRRIVEKTGPADDVIYVSKILQKSVIEVDERGTEAASCSMIMLAIGCVPTKSFVADHPFMFMVREDTSKAVLFIGAVLNPLVN</sequence>
<proteinExistence type="inferred from homology"/>
<name>A0A2U1KZT2_ARTAN</name>
<dbReference type="Gene3D" id="3.30.497.10">
    <property type="entry name" value="Antithrombin, subunit I, domain 2"/>
    <property type="match status" value="1"/>
</dbReference>
<evidence type="ECO:0000256" key="2">
    <source>
        <dbReference type="RuleBase" id="RU000411"/>
    </source>
</evidence>
<dbReference type="PANTHER" id="PTHR11461">
    <property type="entry name" value="SERINE PROTEASE INHIBITOR, SERPIN"/>
    <property type="match status" value="1"/>
</dbReference>
<evidence type="ECO:0000313" key="4">
    <source>
        <dbReference type="EMBL" id="PWA42277.1"/>
    </source>
</evidence>
<organism evidence="4 5">
    <name type="scientific">Artemisia annua</name>
    <name type="common">Sweet wormwood</name>
    <dbReference type="NCBI Taxonomy" id="35608"/>
    <lineage>
        <taxon>Eukaryota</taxon>
        <taxon>Viridiplantae</taxon>
        <taxon>Streptophyta</taxon>
        <taxon>Embryophyta</taxon>
        <taxon>Tracheophyta</taxon>
        <taxon>Spermatophyta</taxon>
        <taxon>Magnoliopsida</taxon>
        <taxon>eudicotyledons</taxon>
        <taxon>Gunneridae</taxon>
        <taxon>Pentapetalae</taxon>
        <taxon>asterids</taxon>
        <taxon>campanulids</taxon>
        <taxon>Asterales</taxon>
        <taxon>Asteraceae</taxon>
        <taxon>Asteroideae</taxon>
        <taxon>Anthemideae</taxon>
        <taxon>Artemisiinae</taxon>
        <taxon>Artemisia</taxon>
    </lineage>
</organism>
<dbReference type="InterPro" id="IPR000215">
    <property type="entry name" value="Serpin_fam"/>
</dbReference>
<dbReference type="InterPro" id="IPR042185">
    <property type="entry name" value="Serpin_sf_2"/>
</dbReference>
<dbReference type="InterPro" id="IPR036186">
    <property type="entry name" value="Serpin_sf"/>
</dbReference>
<dbReference type="SUPFAM" id="SSF56574">
    <property type="entry name" value="Serpins"/>
    <property type="match status" value="1"/>
</dbReference>
<protein>
    <submittedName>
        <fullName evidence="4">Serpin-ZX</fullName>
    </submittedName>
</protein>
<dbReference type="OrthoDB" id="1063785at2759"/>
<dbReference type="InterPro" id="IPR023796">
    <property type="entry name" value="Serpin_dom"/>
</dbReference>
<comment type="caution">
    <text evidence="4">The sequence shown here is derived from an EMBL/GenBank/DDBJ whole genome shotgun (WGS) entry which is preliminary data.</text>
</comment>
<dbReference type="PANTHER" id="PTHR11461:SF211">
    <property type="entry name" value="GH10112P-RELATED"/>
    <property type="match status" value="1"/>
</dbReference>
<dbReference type="Pfam" id="PF00079">
    <property type="entry name" value="Serpin"/>
    <property type="match status" value="1"/>
</dbReference>
<accession>A0A2U1KZT2</accession>
<keyword evidence="5" id="KW-1185">Reference proteome</keyword>
<reference evidence="4 5" key="1">
    <citation type="journal article" date="2018" name="Mol. Plant">
        <title>The genome of Artemisia annua provides insight into the evolution of Asteraceae family and artemisinin biosynthesis.</title>
        <authorList>
            <person name="Shen Q."/>
            <person name="Zhang L."/>
            <person name="Liao Z."/>
            <person name="Wang S."/>
            <person name="Yan T."/>
            <person name="Shi P."/>
            <person name="Liu M."/>
            <person name="Fu X."/>
            <person name="Pan Q."/>
            <person name="Wang Y."/>
            <person name="Lv Z."/>
            <person name="Lu X."/>
            <person name="Zhang F."/>
            <person name="Jiang W."/>
            <person name="Ma Y."/>
            <person name="Chen M."/>
            <person name="Hao X."/>
            <person name="Li L."/>
            <person name="Tang Y."/>
            <person name="Lv G."/>
            <person name="Zhou Y."/>
            <person name="Sun X."/>
            <person name="Brodelius P.E."/>
            <person name="Rose J.K.C."/>
            <person name="Tang K."/>
        </authorList>
    </citation>
    <scope>NUCLEOTIDE SEQUENCE [LARGE SCALE GENOMIC DNA]</scope>
    <source>
        <strain evidence="5">cv. Huhao1</strain>
        <tissue evidence="4">Leaf</tissue>
    </source>
</reference>
<evidence type="ECO:0000256" key="1">
    <source>
        <dbReference type="ARBA" id="ARBA00009500"/>
    </source>
</evidence>
<dbReference type="InterPro" id="IPR042178">
    <property type="entry name" value="Serpin_sf_1"/>
</dbReference>
<evidence type="ECO:0000313" key="5">
    <source>
        <dbReference type="Proteomes" id="UP000245207"/>
    </source>
</evidence>
<dbReference type="SMART" id="SM00093">
    <property type="entry name" value="SERPIN"/>
    <property type="match status" value="1"/>
</dbReference>
<dbReference type="InterPro" id="IPR023795">
    <property type="entry name" value="Serpin_CS"/>
</dbReference>
<comment type="similarity">
    <text evidence="1 2">Belongs to the serpin family.</text>
</comment>
<dbReference type="GO" id="GO:0005615">
    <property type="term" value="C:extracellular space"/>
    <property type="evidence" value="ECO:0007669"/>
    <property type="project" value="InterPro"/>
</dbReference>